<accession>A0AAC9BIH3</accession>
<gene>
    <name evidence="1" type="ORF">ACS15_2053</name>
</gene>
<reference evidence="1 2" key="1">
    <citation type="submission" date="2015-09" db="EMBL/GenBank/DDBJ databases">
        <authorList>
            <person name="Xu Y."/>
            <person name="Nagy A."/>
            <person name="Liu N.T."/>
            <person name="Nou X."/>
        </authorList>
    </citation>
    <scope>NUCLEOTIDE SEQUENCE [LARGE SCALE GENOMIC DNA]</scope>
    <source>
        <strain evidence="1 2">FC1138</strain>
    </source>
</reference>
<dbReference type="Proteomes" id="UP000077927">
    <property type="component" value="Chromosome 1"/>
</dbReference>
<dbReference type="AlphaFoldDB" id="A0AAC9BIH3"/>
<protein>
    <submittedName>
        <fullName evidence="1">Uncharacterized protein</fullName>
    </submittedName>
</protein>
<evidence type="ECO:0000313" key="2">
    <source>
        <dbReference type="Proteomes" id="UP000077927"/>
    </source>
</evidence>
<evidence type="ECO:0000313" key="1">
    <source>
        <dbReference type="EMBL" id="ANH73270.1"/>
    </source>
</evidence>
<proteinExistence type="predicted"/>
<organism evidence="1 2">
    <name type="scientific">Ralstonia insidiosa</name>
    <dbReference type="NCBI Taxonomy" id="190721"/>
    <lineage>
        <taxon>Bacteria</taxon>
        <taxon>Pseudomonadati</taxon>
        <taxon>Pseudomonadota</taxon>
        <taxon>Betaproteobacteria</taxon>
        <taxon>Burkholderiales</taxon>
        <taxon>Burkholderiaceae</taxon>
        <taxon>Ralstonia</taxon>
    </lineage>
</organism>
<dbReference type="EMBL" id="CP012605">
    <property type="protein sequence ID" value="ANH73270.1"/>
    <property type="molecule type" value="Genomic_DNA"/>
</dbReference>
<dbReference type="KEGG" id="rin:ACS15_2053"/>
<sequence length="39" mass="4473">MNGKDYAARKRPRNCTALWHNSWRRANPSLYGGYSTSDA</sequence>
<name>A0AAC9BIH3_9RALS</name>